<dbReference type="PANTHER" id="PTHR30151">
    <property type="entry name" value="ALKANE SULFONATE ABC TRANSPORTER-RELATED, MEMBRANE SUBUNIT"/>
    <property type="match status" value="1"/>
</dbReference>
<comment type="similarity">
    <text evidence="7">Belongs to the binding-protein-dependent transport system permease family.</text>
</comment>
<organism evidence="9 10">
    <name type="scientific">Taurinivorans muris</name>
    <dbReference type="NCBI Taxonomy" id="2787751"/>
    <lineage>
        <taxon>Bacteria</taxon>
        <taxon>Pseudomonadati</taxon>
        <taxon>Thermodesulfobacteriota</taxon>
        <taxon>Desulfovibrionia</taxon>
        <taxon>Desulfovibrionales</taxon>
        <taxon>Desulfovibrionaceae</taxon>
        <taxon>Taurinivorans</taxon>
    </lineage>
</organism>
<accession>A0ABY5Y1V4</accession>
<dbReference type="InterPro" id="IPR035906">
    <property type="entry name" value="MetI-like_sf"/>
</dbReference>
<evidence type="ECO:0000256" key="5">
    <source>
        <dbReference type="ARBA" id="ARBA00022989"/>
    </source>
</evidence>
<evidence type="ECO:0000256" key="4">
    <source>
        <dbReference type="ARBA" id="ARBA00022692"/>
    </source>
</evidence>
<evidence type="ECO:0000313" key="10">
    <source>
        <dbReference type="Proteomes" id="UP001058120"/>
    </source>
</evidence>
<protein>
    <submittedName>
        <fullName evidence="9">ABC transporter permease</fullName>
    </submittedName>
</protein>
<dbReference type="PROSITE" id="PS50928">
    <property type="entry name" value="ABC_TM1"/>
    <property type="match status" value="1"/>
</dbReference>
<feature type="domain" description="ABC transmembrane type-1" evidence="8">
    <location>
        <begin position="56"/>
        <end position="244"/>
    </location>
</feature>
<reference evidence="9" key="1">
    <citation type="submission" date="2020-12" db="EMBL/GenBank/DDBJ databases">
        <title>Taurinivorans muris gen. nov., sp. nov., fundamental and realized metabolic niche of a ubiquitous sulfidogenic bacterium in the murine intestine.</title>
        <authorList>
            <person name="Ye H."/>
            <person name="Hanson B.T."/>
            <person name="Loy A."/>
        </authorList>
    </citation>
    <scope>NUCLEOTIDE SEQUENCE</scope>
    <source>
        <strain evidence="9">LT0009</strain>
    </source>
</reference>
<dbReference type="Proteomes" id="UP001058120">
    <property type="component" value="Chromosome"/>
</dbReference>
<dbReference type="InterPro" id="IPR000515">
    <property type="entry name" value="MetI-like"/>
</dbReference>
<sequence length="262" mass="29894">MENLKQLCKYLLTLFVIGVFWHIGALCFGEYILPKPLNVLFFSFDYLRTKEFWGHFFISSYRVCTALAISFLAAFPLGIYMGYKKRFDSFFSPFLFLTYPVPKIVLLPLFFLILGIGDFSRIFLIVLTVSYQIIVVTRASVLNLDKKYFESFQSLLPLHVKGTPKQHFRMAKLVHLLIPSALPSALTALRIASGTAIAVLFMAESFATREGLGFLIMDSWGRGDMLPMFIGILSLCFLGVFLYEFCNLMERLFCKGNQPNAK</sequence>
<evidence type="ECO:0000256" key="1">
    <source>
        <dbReference type="ARBA" id="ARBA00004651"/>
    </source>
</evidence>
<feature type="transmembrane region" description="Helical" evidence="7">
    <location>
        <begin position="94"/>
        <end position="116"/>
    </location>
</feature>
<keyword evidence="4 7" id="KW-0812">Transmembrane</keyword>
<evidence type="ECO:0000256" key="3">
    <source>
        <dbReference type="ARBA" id="ARBA00022475"/>
    </source>
</evidence>
<keyword evidence="6 7" id="KW-0472">Membrane</keyword>
<evidence type="ECO:0000259" key="8">
    <source>
        <dbReference type="PROSITE" id="PS50928"/>
    </source>
</evidence>
<dbReference type="Pfam" id="PF00528">
    <property type="entry name" value="BPD_transp_1"/>
    <property type="match status" value="1"/>
</dbReference>
<evidence type="ECO:0000313" key="9">
    <source>
        <dbReference type="EMBL" id="UWX06169.1"/>
    </source>
</evidence>
<evidence type="ECO:0000256" key="7">
    <source>
        <dbReference type="RuleBase" id="RU363032"/>
    </source>
</evidence>
<evidence type="ECO:0000256" key="6">
    <source>
        <dbReference type="ARBA" id="ARBA00023136"/>
    </source>
</evidence>
<dbReference type="Gene3D" id="1.10.3720.10">
    <property type="entry name" value="MetI-like"/>
    <property type="match status" value="1"/>
</dbReference>
<proteinExistence type="inferred from homology"/>
<feature type="transmembrane region" description="Helical" evidence="7">
    <location>
        <begin position="173"/>
        <end position="203"/>
    </location>
</feature>
<feature type="transmembrane region" description="Helical" evidence="7">
    <location>
        <begin position="225"/>
        <end position="243"/>
    </location>
</feature>
<keyword evidence="10" id="KW-1185">Reference proteome</keyword>
<feature type="transmembrane region" description="Helical" evidence="7">
    <location>
        <begin position="122"/>
        <end position="141"/>
    </location>
</feature>
<dbReference type="SUPFAM" id="SSF161098">
    <property type="entry name" value="MetI-like"/>
    <property type="match status" value="1"/>
</dbReference>
<feature type="transmembrane region" description="Helical" evidence="7">
    <location>
        <begin position="12"/>
        <end position="33"/>
    </location>
</feature>
<dbReference type="RefSeq" id="WP_334315770.1">
    <property type="nucleotide sequence ID" value="NZ_CP065938.1"/>
</dbReference>
<keyword evidence="5 7" id="KW-1133">Transmembrane helix</keyword>
<name>A0ABY5Y1V4_9BACT</name>
<comment type="subcellular location">
    <subcellularLocation>
        <location evidence="1 7">Cell membrane</location>
        <topology evidence="1 7">Multi-pass membrane protein</topology>
    </subcellularLocation>
</comment>
<keyword evidence="3" id="KW-1003">Cell membrane</keyword>
<keyword evidence="2 7" id="KW-0813">Transport</keyword>
<dbReference type="EMBL" id="CP065938">
    <property type="protein sequence ID" value="UWX06169.1"/>
    <property type="molecule type" value="Genomic_DNA"/>
</dbReference>
<dbReference type="PANTHER" id="PTHR30151:SF0">
    <property type="entry name" value="ABC TRANSPORTER PERMEASE PROTEIN MJ0413-RELATED"/>
    <property type="match status" value="1"/>
</dbReference>
<feature type="transmembrane region" description="Helical" evidence="7">
    <location>
        <begin position="53"/>
        <end position="82"/>
    </location>
</feature>
<evidence type="ECO:0000256" key="2">
    <source>
        <dbReference type="ARBA" id="ARBA00022448"/>
    </source>
</evidence>
<gene>
    <name evidence="9" type="ORF">JBF11_02300</name>
</gene>